<evidence type="ECO:0000313" key="1">
    <source>
        <dbReference type="EMBL" id="MDN5214394.1"/>
    </source>
</evidence>
<dbReference type="RefSeq" id="WP_346759728.1">
    <property type="nucleotide sequence ID" value="NZ_JAUJEB010000004.1"/>
</dbReference>
<evidence type="ECO:0000313" key="2">
    <source>
        <dbReference type="Proteomes" id="UP001172083"/>
    </source>
</evidence>
<sequence length="67" mass="7815">MAVYSLDEAVQILFDDREYYLSLSKSDRSKMRNYKIRFKSETLSTDTKISLIKNYGGKVNNNITVEL</sequence>
<protein>
    <submittedName>
        <fullName evidence="1">Uncharacterized protein</fullName>
    </submittedName>
</protein>
<dbReference type="EMBL" id="JAUJEB010000004">
    <property type="protein sequence ID" value="MDN5214394.1"/>
    <property type="molecule type" value="Genomic_DNA"/>
</dbReference>
<name>A0ABT8L9F8_9BACT</name>
<organism evidence="1 2">
    <name type="scientific">Agaribacillus aureus</name>
    <dbReference type="NCBI Taxonomy" id="3051825"/>
    <lineage>
        <taxon>Bacteria</taxon>
        <taxon>Pseudomonadati</taxon>
        <taxon>Bacteroidota</taxon>
        <taxon>Cytophagia</taxon>
        <taxon>Cytophagales</taxon>
        <taxon>Splendidivirgaceae</taxon>
        <taxon>Agaribacillus</taxon>
    </lineage>
</organism>
<dbReference type="Proteomes" id="UP001172083">
    <property type="component" value="Unassembled WGS sequence"/>
</dbReference>
<reference evidence="1" key="1">
    <citation type="submission" date="2023-06" db="EMBL/GenBank/DDBJ databases">
        <title>Genomic of Agaribacillus aureum.</title>
        <authorList>
            <person name="Wang G."/>
        </authorList>
    </citation>
    <scope>NUCLEOTIDE SEQUENCE</scope>
    <source>
        <strain evidence="1">BMA12</strain>
    </source>
</reference>
<proteinExistence type="predicted"/>
<keyword evidence="2" id="KW-1185">Reference proteome</keyword>
<accession>A0ABT8L9F8</accession>
<gene>
    <name evidence="1" type="ORF">QQ020_20105</name>
</gene>
<comment type="caution">
    <text evidence="1">The sequence shown here is derived from an EMBL/GenBank/DDBJ whole genome shotgun (WGS) entry which is preliminary data.</text>
</comment>